<dbReference type="AlphaFoldDB" id="A0A1M6L1S5"/>
<proteinExistence type="inferred from homology"/>
<accession>A0A1M6L1S5</accession>
<dbReference type="InterPro" id="IPR051310">
    <property type="entry name" value="MCP_chemotaxis"/>
</dbReference>
<evidence type="ECO:0000256" key="3">
    <source>
        <dbReference type="ARBA" id="ARBA00029447"/>
    </source>
</evidence>
<feature type="transmembrane region" description="Helical" evidence="7">
    <location>
        <begin position="91"/>
        <end position="124"/>
    </location>
</feature>
<feature type="transmembrane region" description="Helical" evidence="7">
    <location>
        <begin position="37"/>
        <end position="55"/>
    </location>
</feature>
<dbReference type="InterPro" id="IPR004090">
    <property type="entry name" value="Chemotax_Me-accpt_rcpt"/>
</dbReference>
<evidence type="ECO:0000256" key="1">
    <source>
        <dbReference type="ARBA" id="ARBA00004370"/>
    </source>
</evidence>
<evidence type="ECO:0000256" key="5">
    <source>
        <dbReference type="SAM" id="Coils"/>
    </source>
</evidence>
<feature type="compositionally biased region" description="Low complexity" evidence="6">
    <location>
        <begin position="205"/>
        <end position="218"/>
    </location>
</feature>
<dbReference type="GO" id="GO:0006935">
    <property type="term" value="P:chemotaxis"/>
    <property type="evidence" value="ECO:0007669"/>
    <property type="project" value="UniProtKB-KW"/>
</dbReference>
<dbReference type="Proteomes" id="UP000184040">
    <property type="component" value="Unassembled WGS sequence"/>
</dbReference>
<evidence type="ECO:0000313" key="10">
    <source>
        <dbReference type="EMBL" id="SHJ65157.1"/>
    </source>
</evidence>
<evidence type="ECO:0000259" key="9">
    <source>
        <dbReference type="PROSITE" id="PS50885"/>
    </source>
</evidence>
<dbReference type="EMBL" id="FQZA01000014">
    <property type="protein sequence ID" value="SHJ65157.1"/>
    <property type="molecule type" value="Genomic_DNA"/>
</dbReference>
<keyword evidence="11" id="KW-1185">Reference proteome</keyword>
<comment type="subcellular location">
    <subcellularLocation>
        <location evidence="1">Membrane</location>
    </subcellularLocation>
</comment>
<feature type="domain" description="Methyl-accepting transducer" evidence="8">
    <location>
        <begin position="339"/>
        <end position="568"/>
    </location>
</feature>
<evidence type="ECO:0000313" key="11">
    <source>
        <dbReference type="Proteomes" id="UP000184040"/>
    </source>
</evidence>
<keyword evidence="4" id="KW-0807">Transducer</keyword>
<dbReference type="RefSeq" id="WP_073129649.1">
    <property type="nucleotide sequence ID" value="NZ_FQZA01000014.1"/>
</dbReference>
<feature type="region of interest" description="Disordered" evidence="6">
    <location>
        <begin position="343"/>
        <end position="363"/>
    </location>
</feature>
<dbReference type="Pfam" id="PF18947">
    <property type="entry name" value="HAMP_2"/>
    <property type="match status" value="1"/>
</dbReference>
<evidence type="ECO:0000256" key="2">
    <source>
        <dbReference type="ARBA" id="ARBA00022500"/>
    </source>
</evidence>
<keyword evidence="7" id="KW-1133">Transmembrane helix</keyword>
<feature type="region of interest" description="Disordered" evidence="6">
    <location>
        <begin position="595"/>
        <end position="626"/>
    </location>
</feature>
<protein>
    <submittedName>
        <fullName evidence="10">Methyl-accepting chemotaxis protein</fullName>
    </submittedName>
</protein>
<dbReference type="FunFam" id="1.10.287.950:FF:000001">
    <property type="entry name" value="Methyl-accepting chemotaxis sensory transducer"/>
    <property type="match status" value="1"/>
</dbReference>
<dbReference type="PANTHER" id="PTHR43531:SF11">
    <property type="entry name" value="METHYL-ACCEPTING CHEMOTAXIS PROTEIN 3"/>
    <property type="match status" value="1"/>
</dbReference>
<dbReference type="SMART" id="SM00304">
    <property type="entry name" value="HAMP"/>
    <property type="match status" value="2"/>
</dbReference>
<feature type="region of interest" description="Disordered" evidence="6">
    <location>
        <begin position="200"/>
        <end position="227"/>
    </location>
</feature>
<feature type="coiled-coil region" evidence="5">
    <location>
        <begin position="368"/>
        <end position="402"/>
    </location>
</feature>
<evidence type="ECO:0000256" key="4">
    <source>
        <dbReference type="PROSITE-ProRule" id="PRU00284"/>
    </source>
</evidence>
<evidence type="ECO:0000256" key="6">
    <source>
        <dbReference type="SAM" id="MobiDB-lite"/>
    </source>
</evidence>
<dbReference type="SMART" id="SM00283">
    <property type="entry name" value="MA"/>
    <property type="match status" value="1"/>
</dbReference>
<dbReference type="GO" id="GO:0007165">
    <property type="term" value="P:signal transduction"/>
    <property type="evidence" value="ECO:0007669"/>
    <property type="project" value="UniProtKB-KW"/>
</dbReference>
<keyword evidence="7" id="KW-0812">Transmembrane</keyword>
<dbReference type="GO" id="GO:0004888">
    <property type="term" value="F:transmembrane signaling receptor activity"/>
    <property type="evidence" value="ECO:0007669"/>
    <property type="project" value="InterPro"/>
</dbReference>
<comment type="similarity">
    <text evidence="3">Belongs to the methyl-accepting chemotaxis (MCP) protein family.</text>
</comment>
<dbReference type="STRING" id="313368.SAMN04488012_1142"/>
<dbReference type="PROSITE" id="PS50885">
    <property type="entry name" value="HAMP"/>
    <property type="match status" value="1"/>
</dbReference>
<gene>
    <name evidence="10" type="ORF">SAMN04488012_1142</name>
</gene>
<dbReference type="InterPro" id="IPR003660">
    <property type="entry name" value="HAMP_dom"/>
</dbReference>
<feature type="domain" description="HAMP" evidence="9">
    <location>
        <begin position="282"/>
        <end position="334"/>
    </location>
</feature>
<evidence type="ECO:0000256" key="7">
    <source>
        <dbReference type="SAM" id="Phobius"/>
    </source>
</evidence>
<organism evidence="10 11">
    <name type="scientific">Palleronia salina</name>
    <dbReference type="NCBI Taxonomy" id="313368"/>
    <lineage>
        <taxon>Bacteria</taxon>
        <taxon>Pseudomonadati</taxon>
        <taxon>Pseudomonadota</taxon>
        <taxon>Alphaproteobacteria</taxon>
        <taxon>Rhodobacterales</taxon>
        <taxon>Roseobacteraceae</taxon>
        <taxon>Palleronia</taxon>
    </lineage>
</organism>
<keyword evidence="7" id="KW-0472">Membrane</keyword>
<dbReference type="CDD" id="cd11386">
    <property type="entry name" value="MCP_signal"/>
    <property type="match status" value="1"/>
</dbReference>
<dbReference type="Gene3D" id="1.10.287.950">
    <property type="entry name" value="Methyl-accepting chemotaxis protein"/>
    <property type="match status" value="1"/>
</dbReference>
<dbReference type="PROSITE" id="PS50111">
    <property type="entry name" value="CHEMOTAXIS_TRANSDUC_2"/>
    <property type="match status" value="1"/>
</dbReference>
<dbReference type="InterPro" id="IPR004089">
    <property type="entry name" value="MCPsignal_dom"/>
</dbReference>
<dbReference type="PANTHER" id="PTHR43531">
    <property type="entry name" value="PROTEIN ICFG"/>
    <property type="match status" value="1"/>
</dbReference>
<keyword evidence="2" id="KW-0145">Chemotaxis</keyword>
<dbReference type="PRINTS" id="PR00260">
    <property type="entry name" value="CHEMTRNSDUCR"/>
</dbReference>
<sequence>MIMRIFSSPVLLTFSLAGALFPCLLLATGIVGGPILSTGAIALVFILFGAAMSVLRPPLAPVGAATALIGQAISLTNGLQGHPWQIDSHMLFFALLACLISLRSISAVLVATLIIAVHHLSLSFLMPSLVFPSGSVGQSVSRTLFHAVVVLIEAAALTWTVLHLQRNDRRMREKTTELEASLQASQDAIAEAKVARAQAESSKDAANASQAEAEAALAKAREAQAADERAREARDRMMQELDIEFGGLVHSAINGNFSSRVTKNFEDQTLNGLKEKLNDLLESVESGLRETGRVLDQVAAGDLRTEMTGDFRGDFGTLQTNVNGMIASLKQLIGEISGSAAHMSTSSNELRDTSDALSRQAAQNAASLEESSAAIEELTASIKQVSDNAADANKNASSAKDMAHSGSIVAADAASAMARISDASKEIAKVVTVINEISFQINLLALNAGVEAARAGEAGRGFSVVASEVRQLAQRAGDAAREIDEVIARSDQAVAEGVDKVNNSQESLAKISQSVTEVSQRIDQIAVAMSEQVNGIGEINSAVSRIDTNTQKQAASFEEVRGTGALLSKEAEGLKGSTARFRVGQEVIGLSEPAAARAHSPARQQIPAPPASNGNLAESLDGWDAF</sequence>
<evidence type="ECO:0000259" key="8">
    <source>
        <dbReference type="PROSITE" id="PS50111"/>
    </source>
</evidence>
<feature type="transmembrane region" description="Helical" evidence="7">
    <location>
        <begin position="144"/>
        <end position="164"/>
    </location>
</feature>
<reference evidence="10 11" key="1">
    <citation type="submission" date="2016-11" db="EMBL/GenBank/DDBJ databases">
        <authorList>
            <person name="Jaros S."/>
            <person name="Januszkiewicz K."/>
            <person name="Wedrychowicz H."/>
        </authorList>
    </citation>
    <scope>NUCLEOTIDE SEQUENCE [LARGE SCALE GENOMIC DNA]</scope>
    <source>
        <strain evidence="10 11">DSM 26892</strain>
    </source>
</reference>
<dbReference type="GO" id="GO:0016020">
    <property type="term" value="C:membrane"/>
    <property type="evidence" value="ECO:0007669"/>
    <property type="project" value="UniProtKB-SubCell"/>
</dbReference>
<dbReference type="Pfam" id="PF00015">
    <property type="entry name" value="MCPsignal"/>
    <property type="match status" value="1"/>
</dbReference>
<name>A0A1M6L1S5_9RHOB</name>
<keyword evidence="5" id="KW-0175">Coiled coil</keyword>
<dbReference type="SUPFAM" id="SSF58104">
    <property type="entry name" value="Methyl-accepting chemotaxis protein (MCP) signaling domain"/>
    <property type="match status" value="1"/>
</dbReference>